<organism evidence="2 3">
    <name type="scientific">Phoenix dactylifera</name>
    <name type="common">Date palm</name>
    <dbReference type="NCBI Taxonomy" id="42345"/>
    <lineage>
        <taxon>Eukaryota</taxon>
        <taxon>Viridiplantae</taxon>
        <taxon>Streptophyta</taxon>
        <taxon>Embryophyta</taxon>
        <taxon>Tracheophyta</taxon>
        <taxon>Spermatophyta</taxon>
        <taxon>Magnoliopsida</taxon>
        <taxon>Liliopsida</taxon>
        <taxon>Arecaceae</taxon>
        <taxon>Coryphoideae</taxon>
        <taxon>Phoeniceae</taxon>
        <taxon>Phoenix</taxon>
    </lineage>
</organism>
<evidence type="ECO:0000256" key="1">
    <source>
        <dbReference type="SAM" id="MobiDB-lite"/>
    </source>
</evidence>
<dbReference type="GeneID" id="120112829"/>
<protein>
    <submittedName>
        <fullName evidence="3">Uncharacterized protein LOC120112829</fullName>
    </submittedName>
</protein>
<dbReference type="AlphaFoldDB" id="A0A8B9AQE7"/>
<name>A0A8B9AQE7_PHODC</name>
<evidence type="ECO:0000313" key="2">
    <source>
        <dbReference type="Proteomes" id="UP000228380"/>
    </source>
</evidence>
<accession>A0A8B9AQE7</accession>
<keyword evidence="2" id="KW-1185">Reference proteome</keyword>
<feature type="compositionally biased region" description="Acidic residues" evidence="1">
    <location>
        <begin position="103"/>
        <end position="122"/>
    </location>
</feature>
<reference evidence="3" key="2">
    <citation type="submission" date="2025-08" db="UniProtKB">
        <authorList>
            <consortium name="RefSeq"/>
        </authorList>
    </citation>
    <scope>IDENTIFICATION</scope>
    <source>
        <tissue evidence="3">Young leaves</tissue>
    </source>
</reference>
<reference evidence="2" key="1">
    <citation type="journal article" date="2019" name="Nat. Commun.">
        <title>Genome-wide association mapping of date palm fruit traits.</title>
        <authorList>
            <person name="Hazzouri K.M."/>
            <person name="Gros-Balthazard M."/>
            <person name="Flowers J.M."/>
            <person name="Copetti D."/>
            <person name="Lemansour A."/>
            <person name="Lebrun M."/>
            <person name="Masmoudi K."/>
            <person name="Ferrand S."/>
            <person name="Dhar M.I."/>
            <person name="Fresquez Z.A."/>
            <person name="Rosas U."/>
            <person name="Zhang J."/>
            <person name="Talag J."/>
            <person name="Lee S."/>
            <person name="Kudrna D."/>
            <person name="Powell R.F."/>
            <person name="Leitch I.J."/>
            <person name="Krueger R.R."/>
            <person name="Wing R.A."/>
            <person name="Amiri K.M.A."/>
            <person name="Purugganan M.D."/>
        </authorList>
    </citation>
    <scope>NUCLEOTIDE SEQUENCE [LARGE SCALE GENOMIC DNA]</scope>
    <source>
        <strain evidence="2">cv. Khalas</strain>
    </source>
</reference>
<evidence type="ECO:0000313" key="3">
    <source>
        <dbReference type="RefSeq" id="XP_038988650.1"/>
    </source>
</evidence>
<gene>
    <name evidence="3" type="primary">LOC120112829</name>
</gene>
<sequence length="122" mass="13329">MAEREAPSTAEKTEIAGSNREELNSKADLNSKAHDNPLPEAKTESGGSCKDSDVSVISRPSMPEEDDLGWDEIEDLGEHDDKKISNSSGSSFKVDLHKRLSAAEDDEDLSWDIEDDDEPANP</sequence>
<dbReference type="RefSeq" id="XP_038988650.1">
    <property type="nucleotide sequence ID" value="XM_039132722.1"/>
</dbReference>
<dbReference type="KEGG" id="pda:120112829"/>
<dbReference type="Proteomes" id="UP000228380">
    <property type="component" value="Chromosome 13"/>
</dbReference>
<proteinExistence type="predicted"/>
<feature type="compositionally biased region" description="Acidic residues" evidence="1">
    <location>
        <begin position="63"/>
        <end position="78"/>
    </location>
</feature>
<feature type="compositionally biased region" description="Basic and acidic residues" evidence="1">
    <location>
        <begin position="1"/>
        <end position="43"/>
    </location>
</feature>
<feature type="region of interest" description="Disordered" evidence="1">
    <location>
        <begin position="1"/>
        <end position="122"/>
    </location>
</feature>